<evidence type="ECO:0000256" key="1">
    <source>
        <dbReference type="ARBA" id="ARBA00022617"/>
    </source>
</evidence>
<dbReference type="GO" id="GO:0046872">
    <property type="term" value="F:metal ion binding"/>
    <property type="evidence" value="ECO:0007669"/>
    <property type="project" value="UniProtKB-KW"/>
</dbReference>
<evidence type="ECO:0000256" key="3">
    <source>
        <dbReference type="ARBA" id="ARBA00023004"/>
    </source>
</evidence>
<evidence type="ECO:0000256" key="4">
    <source>
        <dbReference type="PROSITE-ProRule" id="PRU00433"/>
    </source>
</evidence>
<dbReference type="SUPFAM" id="SSF46626">
    <property type="entry name" value="Cytochrome c"/>
    <property type="match status" value="1"/>
</dbReference>
<keyword evidence="7" id="KW-1185">Reference proteome</keyword>
<evidence type="ECO:0000313" key="6">
    <source>
        <dbReference type="EMBL" id="GGD57912.1"/>
    </source>
</evidence>
<dbReference type="InterPro" id="IPR036909">
    <property type="entry name" value="Cyt_c-like_dom_sf"/>
</dbReference>
<dbReference type="InterPro" id="IPR051459">
    <property type="entry name" value="Cytochrome_c-type_DH"/>
</dbReference>
<keyword evidence="3 4" id="KW-0408">Iron</keyword>
<reference evidence="6" key="2">
    <citation type="submission" date="2020-09" db="EMBL/GenBank/DDBJ databases">
        <authorList>
            <person name="Sun Q."/>
            <person name="Zhou Y."/>
        </authorList>
    </citation>
    <scope>NUCLEOTIDE SEQUENCE</scope>
    <source>
        <strain evidence="6">CGMCC 1.15958</strain>
    </source>
</reference>
<protein>
    <recommendedName>
        <fullName evidence="5">Cytochrome c domain-containing protein</fullName>
    </recommendedName>
</protein>
<keyword evidence="1 4" id="KW-0349">Heme</keyword>
<dbReference type="Gene3D" id="1.10.760.10">
    <property type="entry name" value="Cytochrome c-like domain"/>
    <property type="match status" value="1"/>
</dbReference>
<dbReference type="RefSeq" id="WP_188766182.1">
    <property type="nucleotide sequence ID" value="NZ_BMKK01000004.1"/>
</dbReference>
<gene>
    <name evidence="6" type="ORF">GCM10011514_22530</name>
</gene>
<evidence type="ECO:0000256" key="2">
    <source>
        <dbReference type="ARBA" id="ARBA00022723"/>
    </source>
</evidence>
<accession>A0A917DPZ0</accession>
<name>A0A917DPZ0_9BACT</name>
<proteinExistence type="predicted"/>
<sequence>MRQQIRDMRYDEDNIPLIKELKNIYKFIKQLLSKVFVLLIAVLSFTSCQSEEKIKLEQYYIGGKELYEQNCANCHQKDGKGLQSLYPPIAGSDYLKDKEKVIYIIKNGLAGEILVNGKKYNQPMPANNQLTNLDIAEVVTYIYYEWNGETKITDVKEVEKVLNNK</sequence>
<dbReference type="GO" id="GO:0020037">
    <property type="term" value="F:heme binding"/>
    <property type="evidence" value="ECO:0007669"/>
    <property type="project" value="InterPro"/>
</dbReference>
<keyword evidence="2 4" id="KW-0479">Metal-binding</keyword>
<dbReference type="PROSITE" id="PS51007">
    <property type="entry name" value="CYTC"/>
    <property type="match status" value="1"/>
</dbReference>
<dbReference type="Proteomes" id="UP000609064">
    <property type="component" value="Unassembled WGS sequence"/>
</dbReference>
<organism evidence="6 7">
    <name type="scientific">Emticicia aquatilis</name>
    <dbReference type="NCBI Taxonomy" id="1537369"/>
    <lineage>
        <taxon>Bacteria</taxon>
        <taxon>Pseudomonadati</taxon>
        <taxon>Bacteroidota</taxon>
        <taxon>Cytophagia</taxon>
        <taxon>Cytophagales</taxon>
        <taxon>Leadbetterellaceae</taxon>
        <taxon>Emticicia</taxon>
    </lineage>
</organism>
<dbReference type="InterPro" id="IPR009056">
    <property type="entry name" value="Cyt_c-like_dom"/>
</dbReference>
<feature type="domain" description="Cytochrome c" evidence="5">
    <location>
        <begin position="58"/>
        <end position="146"/>
    </location>
</feature>
<dbReference type="EMBL" id="BMKK01000004">
    <property type="protein sequence ID" value="GGD57912.1"/>
    <property type="molecule type" value="Genomic_DNA"/>
</dbReference>
<evidence type="ECO:0000313" key="7">
    <source>
        <dbReference type="Proteomes" id="UP000609064"/>
    </source>
</evidence>
<dbReference type="PANTHER" id="PTHR35008:SF8">
    <property type="entry name" value="ALCOHOL DEHYDROGENASE CYTOCHROME C SUBUNIT"/>
    <property type="match status" value="1"/>
</dbReference>
<evidence type="ECO:0000259" key="5">
    <source>
        <dbReference type="PROSITE" id="PS51007"/>
    </source>
</evidence>
<reference evidence="6" key="1">
    <citation type="journal article" date="2014" name="Int. J. Syst. Evol. Microbiol.">
        <title>Complete genome sequence of Corynebacterium casei LMG S-19264T (=DSM 44701T), isolated from a smear-ripened cheese.</title>
        <authorList>
            <consortium name="US DOE Joint Genome Institute (JGI-PGF)"/>
            <person name="Walter F."/>
            <person name="Albersmeier A."/>
            <person name="Kalinowski J."/>
            <person name="Ruckert C."/>
        </authorList>
    </citation>
    <scope>NUCLEOTIDE SEQUENCE</scope>
    <source>
        <strain evidence="6">CGMCC 1.15958</strain>
    </source>
</reference>
<dbReference type="Pfam" id="PF00034">
    <property type="entry name" value="Cytochrom_C"/>
    <property type="match status" value="1"/>
</dbReference>
<dbReference type="GO" id="GO:0009055">
    <property type="term" value="F:electron transfer activity"/>
    <property type="evidence" value="ECO:0007669"/>
    <property type="project" value="InterPro"/>
</dbReference>
<comment type="caution">
    <text evidence="6">The sequence shown here is derived from an EMBL/GenBank/DDBJ whole genome shotgun (WGS) entry which is preliminary data.</text>
</comment>
<dbReference type="AlphaFoldDB" id="A0A917DPZ0"/>
<dbReference type="PANTHER" id="PTHR35008">
    <property type="entry name" value="BLL4482 PROTEIN-RELATED"/>
    <property type="match status" value="1"/>
</dbReference>